<name>A0A2Z5UTT3_9COXI</name>
<feature type="domain" description="Pyridoxamine kinase/Phosphomethylpyrimidine kinase" evidence="6">
    <location>
        <begin position="73"/>
        <end position="264"/>
    </location>
</feature>
<dbReference type="InterPro" id="IPR013749">
    <property type="entry name" value="PM/HMP-P_kinase-1"/>
</dbReference>
<keyword evidence="4 7" id="KW-0418">Kinase</keyword>
<evidence type="ECO:0000256" key="4">
    <source>
        <dbReference type="ARBA" id="ARBA00022777"/>
    </source>
</evidence>
<dbReference type="Proteomes" id="UP000282483">
    <property type="component" value="Chromosome"/>
</dbReference>
<organism evidence="7 8">
    <name type="scientific">Candidatus Rickettsiella viridis</name>
    <dbReference type="NCBI Taxonomy" id="676208"/>
    <lineage>
        <taxon>Bacteria</taxon>
        <taxon>Pseudomonadati</taxon>
        <taxon>Pseudomonadota</taxon>
        <taxon>Gammaproteobacteria</taxon>
        <taxon>Legionellales</taxon>
        <taxon>Coxiellaceae</taxon>
        <taxon>Rickettsiella</taxon>
    </lineage>
</organism>
<keyword evidence="8" id="KW-1185">Reference proteome</keyword>
<dbReference type="PANTHER" id="PTHR10534">
    <property type="entry name" value="PYRIDOXAL KINASE"/>
    <property type="match status" value="1"/>
</dbReference>
<evidence type="ECO:0000256" key="2">
    <source>
        <dbReference type="ARBA" id="ARBA00022679"/>
    </source>
</evidence>
<dbReference type="EMBL" id="AP018005">
    <property type="protein sequence ID" value="BBB14868.1"/>
    <property type="molecule type" value="Genomic_DNA"/>
</dbReference>
<dbReference type="EC" id="2.7.1.35" evidence="1"/>
<dbReference type="RefSeq" id="WP_126322380.1">
    <property type="nucleotide sequence ID" value="NZ_AP018005.1"/>
</dbReference>
<proteinExistence type="predicted"/>
<evidence type="ECO:0000256" key="1">
    <source>
        <dbReference type="ARBA" id="ARBA00012104"/>
    </source>
</evidence>
<dbReference type="CDD" id="cd01173">
    <property type="entry name" value="pyridoxal_pyridoxamine_kinase"/>
    <property type="match status" value="1"/>
</dbReference>
<accession>A0A2Z5UTT3</accession>
<keyword evidence="3" id="KW-0547">Nucleotide-binding</keyword>
<dbReference type="InterPro" id="IPR029056">
    <property type="entry name" value="Ribokinase-like"/>
</dbReference>
<evidence type="ECO:0000259" key="6">
    <source>
        <dbReference type="Pfam" id="PF08543"/>
    </source>
</evidence>
<dbReference type="GO" id="GO:0008478">
    <property type="term" value="F:pyridoxal kinase activity"/>
    <property type="evidence" value="ECO:0007669"/>
    <property type="project" value="UniProtKB-EC"/>
</dbReference>
<dbReference type="Gene3D" id="3.40.1190.20">
    <property type="match status" value="1"/>
</dbReference>
<reference evidence="7 8" key="1">
    <citation type="submission" date="2017-03" db="EMBL/GenBank/DDBJ databases">
        <title>The genome sequence of Candidatus Rickettsiella viridis.</title>
        <authorList>
            <person name="Nikoh N."/>
            <person name="Tsuchida T."/>
            <person name="Yamaguchi K."/>
            <person name="Maeda T."/>
            <person name="Shigenobu S."/>
            <person name="Fukatsu T."/>
        </authorList>
    </citation>
    <scope>NUCLEOTIDE SEQUENCE [LARGE SCALE GENOMIC DNA]</scope>
    <source>
        <strain evidence="7 8">Ap-RA04</strain>
    </source>
</reference>
<evidence type="ECO:0000256" key="5">
    <source>
        <dbReference type="ARBA" id="ARBA00022840"/>
    </source>
</evidence>
<dbReference type="AlphaFoldDB" id="A0A2Z5UTT3"/>
<dbReference type="NCBIfam" id="NF004398">
    <property type="entry name" value="PRK05756.1"/>
    <property type="match status" value="1"/>
</dbReference>
<dbReference type="Pfam" id="PF08543">
    <property type="entry name" value="Phos_pyr_kin"/>
    <property type="match status" value="1"/>
</dbReference>
<evidence type="ECO:0000313" key="7">
    <source>
        <dbReference type="EMBL" id="BBB14868.1"/>
    </source>
</evidence>
<evidence type="ECO:0000313" key="8">
    <source>
        <dbReference type="Proteomes" id="UP000282483"/>
    </source>
</evidence>
<gene>
    <name evidence="7" type="primary">pdxY</name>
    <name evidence="7" type="ORF">RVIR1_03480</name>
</gene>
<keyword evidence="2" id="KW-0808">Transferase</keyword>
<dbReference type="PANTHER" id="PTHR10534:SF2">
    <property type="entry name" value="PYRIDOXAL KINASE"/>
    <property type="match status" value="1"/>
</dbReference>
<dbReference type="InterPro" id="IPR004625">
    <property type="entry name" value="PyrdxlKinase"/>
</dbReference>
<dbReference type="GO" id="GO:0005829">
    <property type="term" value="C:cytosol"/>
    <property type="evidence" value="ECO:0007669"/>
    <property type="project" value="TreeGrafter"/>
</dbReference>
<dbReference type="OrthoDB" id="9800808at2"/>
<dbReference type="GO" id="GO:0009443">
    <property type="term" value="P:pyridoxal 5'-phosphate salvage"/>
    <property type="evidence" value="ECO:0007669"/>
    <property type="project" value="InterPro"/>
</dbReference>
<dbReference type="GO" id="GO:0005524">
    <property type="term" value="F:ATP binding"/>
    <property type="evidence" value="ECO:0007669"/>
    <property type="project" value="UniProtKB-KW"/>
</dbReference>
<protein>
    <recommendedName>
        <fullName evidence="1">pyridoxal kinase</fullName>
        <ecNumber evidence="1">2.7.1.35</ecNumber>
    </recommendedName>
</protein>
<dbReference type="KEGG" id="rvi:RVIR1_03480"/>
<sequence length="286" mass="32019">MNILSIQSHVSYGYVGNKAATFPLQSLGFDVWPINTVQFSNHTGYGSWQGDIFPPEHIHCLVKGLESLDLARQCDAVLSGYIGDKAIGEVIIETVQRFKQVNPKLIYLCDPVMGDPGGKGCFVKEDIPAFFREKCLEVADIITPNHFEAEILYEQEISTLEQLQQACSFFHNKGVKIVVITRLQLKKQPELEKYSDFLSVKNAQQCLAITPKLKLSHPLNGSGDLFSALYLGHFLLTKDPLQAFERALNTTHKIISDTISAKQHELKIINNYCDPSPNTITLEPLK</sequence>
<dbReference type="SUPFAM" id="SSF53613">
    <property type="entry name" value="Ribokinase-like"/>
    <property type="match status" value="1"/>
</dbReference>
<evidence type="ECO:0000256" key="3">
    <source>
        <dbReference type="ARBA" id="ARBA00022741"/>
    </source>
</evidence>
<keyword evidence="5" id="KW-0067">ATP-binding</keyword>
<dbReference type="NCBIfam" id="TIGR00687">
    <property type="entry name" value="pyridox_kin"/>
    <property type="match status" value="1"/>
</dbReference>